<proteinExistence type="predicted"/>
<accession>A0ABS5PT41</accession>
<dbReference type="Pfam" id="PF00873">
    <property type="entry name" value="ACR_tran"/>
    <property type="match status" value="1"/>
</dbReference>
<dbReference type="Gene3D" id="3.30.70.1320">
    <property type="entry name" value="Multidrug efflux transporter AcrB pore domain like"/>
    <property type="match status" value="1"/>
</dbReference>
<keyword evidence="1" id="KW-0472">Membrane</keyword>
<organism evidence="2 3">
    <name type="scientific">Fusibacter paucivorans</name>
    <dbReference type="NCBI Taxonomy" id="76009"/>
    <lineage>
        <taxon>Bacteria</taxon>
        <taxon>Bacillati</taxon>
        <taxon>Bacillota</taxon>
        <taxon>Clostridia</taxon>
        <taxon>Eubacteriales</taxon>
        <taxon>Eubacteriales Family XII. Incertae Sedis</taxon>
        <taxon>Fusibacter</taxon>
    </lineage>
</organism>
<evidence type="ECO:0000313" key="3">
    <source>
        <dbReference type="Proteomes" id="UP000746471"/>
    </source>
</evidence>
<dbReference type="SUPFAM" id="SSF82866">
    <property type="entry name" value="Multidrug efflux transporter AcrB transmembrane domain"/>
    <property type="match status" value="2"/>
</dbReference>
<feature type="transmembrane region" description="Helical" evidence="1">
    <location>
        <begin position="854"/>
        <end position="873"/>
    </location>
</feature>
<dbReference type="Gene3D" id="3.30.70.1430">
    <property type="entry name" value="Multidrug efflux transporter AcrB pore domain"/>
    <property type="match status" value="2"/>
</dbReference>
<dbReference type="SUPFAM" id="SSF82693">
    <property type="entry name" value="Multidrug efflux transporter AcrB pore domain, PN1, PN2, PC1 and PC2 subdomains"/>
    <property type="match status" value="2"/>
</dbReference>
<dbReference type="PANTHER" id="PTHR32063">
    <property type="match status" value="1"/>
</dbReference>
<sequence>MSNNKGIIYQTIKRKALTLAVVLFIFVLGIWSYITVPKQEYPVIQAPTVIIRAIYPGISASDMETLVTKKIEDTAMEIDNRDHISSTSLNGASIVTVSFDAKLSVDKLSTSIEDLRNKIDTLKDTDLPDGVTEVTFDTASLDTAGVILSFSSDQVSNAMLAQQAEKLKNQMVNIEGVSKIEIEGKIDERIEIDVDSQKLNHLAISLSELSNIIASQNSVLPVGSVEVGDQKVTVNTSGAVNDLSEIENIIIQYSMENGAIVRLKDIATITKTVDDEAVHYFYGDSSTVLLNVFFKEGINIVSVGPEIREAMEDYEGQLPDEIVMDTITFLPDDVGASINDFTMNLLQSIVIVLIVVMIGMSFRNGIIVSIAIPLSIFIAFIAMLLLHIDIQFISLAALIIALGMLVDNAIVISDAIQVRIDTGEEKISACINGTKEVAFPVLTSTLTTVAIFAIFFLQPGTMGIFIKSLPSIVIVSLIASYFVSILVTPLMCYFFSKESPQAKQKKSRLRDTFGKFLDFGLKHKFITIVAAFGLVALSSVVLMSLEMELLPMSDKTILDIDITTASNTDIHKTQETMEDVTALLKEVPEVESYLWSVGGRVPKYDFSASASTVSVDKGSAMIRIDLSKSERFKNKAVFAEYLQNELARKIPGNTIVVTELGIVPSLGNPVQVKLVSDDINALDDASIKIESILEGIEGAKDVTSNRMVKTNALYLDMSNDLLNPYGLSKASIQNELNIALMGRETTTYRRNAEEYPIIVKSDIDSINDLKNLRFKSSTTGSKYELKQIASVGLEPSYTSITRYDGKRVVNVGANVKPGYSADTIQNALKDQLEGMQFSDVELLYEGDSDVLGDAIGSLAIGALVGVMAIIIILMIQFNSFKQVGIIILSIPFGLIGATIGLLIFNHPISMFTMLGIISLIGVVVNNAIVLVDFINNERQNGIPIDEACREAVKKRFRPIILSTTTTVVGLIPLALPGNPLFQGMAVAFMSGLGFSVIFTLIIIPVIYAAFESMPTLRFKRKRKSAASS</sequence>
<feature type="transmembrane region" description="Helical" evidence="1">
    <location>
        <begin position="16"/>
        <end position="34"/>
    </location>
</feature>
<keyword evidence="1" id="KW-1133">Transmembrane helix</keyword>
<dbReference type="InterPro" id="IPR027463">
    <property type="entry name" value="AcrB_DN_DC_subdom"/>
</dbReference>
<evidence type="ECO:0000256" key="1">
    <source>
        <dbReference type="SAM" id="Phobius"/>
    </source>
</evidence>
<feature type="transmembrane region" description="Helical" evidence="1">
    <location>
        <begin position="392"/>
        <end position="416"/>
    </location>
</feature>
<feature type="transmembrane region" description="Helical" evidence="1">
    <location>
        <begin position="910"/>
        <end position="935"/>
    </location>
</feature>
<protein>
    <submittedName>
        <fullName evidence="2">Efflux RND transporter permease subunit</fullName>
    </submittedName>
</protein>
<feature type="transmembrane region" description="Helical" evidence="1">
    <location>
        <begin position="956"/>
        <end position="975"/>
    </location>
</feature>
<comment type="caution">
    <text evidence="2">The sequence shown here is derived from an EMBL/GenBank/DDBJ whole genome shotgun (WGS) entry which is preliminary data.</text>
</comment>
<dbReference type="PANTHER" id="PTHR32063:SF18">
    <property type="entry name" value="CATION EFFLUX SYSTEM PROTEIN"/>
    <property type="match status" value="1"/>
</dbReference>
<dbReference type="Gene3D" id="3.30.2090.10">
    <property type="entry name" value="Multidrug efflux transporter AcrB TolC docking domain, DN and DC subdomains"/>
    <property type="match status" value="2"/>
</dbReference>
<feature type="transmembrane region" description="Helical" evidence="1">
    <location>
        <begin position="987"/>
        <end position="1010"/>
    </location>
</feature>
<dbReference type="SUPFAM" id="SSF82714">
    <property type="entry name" value="Multidrug efflux transporter AcrB TolC docking domain, DN and DC subdomains"/>
    <property type="match status" value="2"/>
</dbReference>
<evidence type="ECO:0000313" key="2">
    <source>
        <dbReference type="EMBL" id="MBS7528328.1"/>
    </source>
</evidence>
<dbReference type="InterPro" id="IPR001036">
    <property type="entry name" value="Acrflvin-R"/>
</dbReference>
<dbReference type="Gene3D" id="3.30.70.1440">
    <property type="entry name" value="Multidrug efflux transporter AcrB pore domain"/>
    <property type="match status" value="1"/>
</dbReference>
<keyword evidence="1" id="KW-0812">Transmembrane</keyword>
<feature type="transmembrane region" description="Helical" evidence="1">
    <location>
        <begin position="525"/>
        <end position="545"/>
    </location>
</feature>
<dbReference type="RefSeq" id="WP_213238187.1">
    <property type="nucleotide sequence ID" value="NZ_JAHBCL010000037.1"/>
</dbReference>
<feature type="transmembrane region" description="Helical" evidence="1">
    <location>
        <begin position="885"/>
        <end position="904"/>
    </location>
</feature>
<feature type="transmembrane region" description="Helical" evidence="1">
    <location>
        <begin position="366"/>
        <end position="386"/>
    </location>
</feature>
<dbReference type="Gene3D" id="1.20.1640.10">
    <property type="entry name" value="Multidrug efflux transporter AcrB transmembrane domain"/>
    <property type="match status" value="2"/>
</dbReference>
<feature type="transmembrane region" description="Helical" evidence="1">
    <location>
        <begin position="469"/>
        <end position="496"/>
    </location>
</feature>
<dbReference type="EMBL" id="JAHBCL010000037">
    <property type="protein sequence ID" value="MBS7528328.1"/>
    <property type="molecule type" value="Genomic_DNA"/>
</dbReference>
<keyword evidence="3" id="KW-1185">Reference proteome</keyword>
<dbReference type="PRINTS" id="PR00702">
    <property type="entry name" value="ACRIFLAVINRP"/>
</dbReference>
<feature type="transmembrane region" description="Helical" evidence="1">
    <location>
        <begin position="437"/>
        <end position="457"/>
    </location>
</feature>
<dbReference type="Proteomes" id="UP000746471">
    <property type="component" value="Unassembled WGS sequence"/>
</dbReference>
<gene>
    <name evidence="2" type="ORF">KHM83_16685</name>
</gene>
<name>A0ABS5PT41_9FIRM</name>
<reference evidence="2 3" key="1">
    <citation type="submission" date="2021-05" db="EMBL/GenBank/DDBJ databases">
        <title>Fusibacter ferrireducens sp. nov., an anaerobic, sulfur- and Fe-reducing bacterium isolated from the mangrove sediment.</title>
        <authorList>
            <person name="Qiu D."/>
        </authorList>
    </citation>
    <scope>NUCLEOTIDE SEQUENCE [LARGE SCALE GENOMIC DNA]</scope>
    <source>
        <strain evidence="2 3">DSM 12116</strain>
    </source>
</reference>
<feature type="transmembrane region" description="Helical" evidence="1">
    <location>
        <begin position="341"/>
        <end position="359"/>
    </location>
</feature>